<keyword evidence="6 8" id="KW-1133">Transmembrane helix</keyword>
<name>A0A1D2VIH7_9ASCO</name>
<feature type="transmembrane region" description="Helical" evidence="8">
    <location>
        <begin position="513"/>
        <end position="532"/>
    </location>
</feature>
<feature type="transmembrane region" description="Helical" evidence="8">
    <location>
        <begin position="361"/>
        <end position="380"/>
    </location>
</feature>
<dbReference type="PIRSF" id="PIRSF006060">
    <property type="entry name" value="AA_transporter"/>
    <property type="match status" value="1"/>
</dbReference>
<dbReference type="AlphaFoldDB" id="A0A1D2VIH7"/>
<dbReference type="GO" id="GO:0015171">
    <property type="term" value="F:amino acid transmembrane transporter activity"/>
    <property type="evidence" value="ECO:0007669"/>
    <property type="project" value="TreeGrafter"/>
</dbReference>
<evidence type="ECO:0000313" key="10">
    <source>
        <dbReference type="EMBL" id="ODV61452.1"/>
    </source>
</evidence>
<dbReference type="EMBL" id="KV454479">
    <property type="protein sequence ID" value="ODV61452.1"/>
    <property type="molecule type" value="Genomic_DNA"/>
</dbReference>
<dbReference type="RefSeq" id="XP_020047759.1">
    <property type="nucleotide sequence ID" value="XM_020193072.1"/>
</dbReference>
<evidence type="ECO:0000256" key="6">
    <source>
        <dbReference type="ARBA" id="ARBA00022989"/>
    </source>
</evidence>
<keyword evidence="11" id="KW-1185">Reference proteome</keyword>
<dbReference type="GO" id="GO:0016020">
    <property type="term" value="C:membrane"/>
    <property type="evidence" value="ECO:0007669"/>
    <property type="project" value="UniProtKB-SubCell"/>
</dbReference>
<feature type="transmembrane region" description="Helical" evidence="8">
    <location>
        <begin position="104"/>
        <end position="130"/>
    </location>
</feature>
<evidence type="ECO:0000256" key="1">
    <source>
        <dbReference type="ARBA" id="ARBA00004141"/>
    </source>
</evidence>
<organism evidence="10 11">
    <name type="scientific">Ascoidea rubescens DSM 1968</name>
    <dbReference type="NCBI Taxonomy" id="1344418"/>
    <lineage>
        <taxon>Eukaryota</taxon>
        <taxon>Fungi</taxon>
        <taxon>Dikarya</taxon>
        <taxon>Ascomycota</taxon>
        <taxon>Saccharomycotina</taxon>
        <taxon>Saccharomycetes</taxon>
        <taxon>Ascoideaceae</taxon>
        <taxon>Ascoidea</taxon>
    </lineage>
</organism>
<feature type="transmembrane region" description="Helical" evidence="8">
    <location>
        <begin position="216"/>
        <end position="236"/>
    </location>
</feature>
<evidence type="ECO:0000256" key="3">
    <source>
        <dbReference type="ARBA" id="ARBA00022448"/>
    </source>
</evidence>
<feature type="transmembrane region" description="Helical" evidence="8">
    <location>
        <begin position="435"/>
        <end position="460"/>
    </location>
</feature>
<dbReference type="FunCoup" id="A0A1D2VIH7">
    <property type="interactions" value="144"/>
</dbReference>
<feature type="transmembrane region" description="Helical" evidence="8">
    <location>
        <begin position="263"/>
        <end position="283"/>
    </location>
</feature>
<dbReference type="InterPro" id="IPR004841">
    <property type="entry name" value="AA-permease/SLC12A_dom"/>
</dbReference>
<dbReference type="InParanoid" id="A0A1D2VIH7"/>
<keyword evidence="3" id="KW-0813">Transport</keyword>
<dbReference type="PANTHER" id="PTHR43341">
    <property type="entry name" value="AMINO ACID PERMEASE"/>
    <property type="match status" value="1"/>
</dbReference>
<evidence type="ECO:0000313" key="11">
    <source>
        <dbReference type="Proteomes" id="UP000095038"/>
    </source>
</evidence>
<evidence type="ECO:0000256" key="2">
    <source>
        <dbReference type="ARBA" id="ARBA00006983"/>
    </source>
</evidence>
<gene>
    <name evidence="10" type="ORF">ASCRUDRAFT_75464</name>
</gene>
<feature type="transmembrane region" description="Helical" evidence="8">
    <location>
        <begin position="401"/>
        <end position="423"/>
    </location>
</feature>
<keyword evidence="5" id="KW-0029">Amino-acid transport</keyword>
<feature type="transmembrane region" description="Helical" evidence="8">
    <location>
        <begin position="304"/>
        <end position="324"/>
    </location>
</feature>
<protein>
    <recommendedName>
        <fullName evidence="9">Amino acid permease/ SLC12A domain-containing protein</fullName>
    </recommendedName>
</protein>
<keyword evidence="7 8" id="KW-0472">Membrane</keyword>
<proteinExistence type="inferred from homology"/>
<feature type="transmembrane region" description="Helical" evidence="8">
    <location>
        <begin position="154"/>
        <end position="176"/>
    </location>
</feature>
<sequence>MTSNIKNFGKFLKNNFTVEKQKVNSNLNKITVVSKTGENNNQLSQYNEESSLNISNSGFVPVTSTKRKLENRHIQLIGIGGAVGIAIYLGIGKGLYIAGPLSLFLAMVIWCFPICFITVSTAEMVCYLPISSPFIRLAGRCVDDAFEFMAGWNFWFLECSMIPFEITAANSIVHYWRDDYSAAIPLVIQAVLYFLINVFAVRYYGETEFWFSLGKVILILLLIAFTFVTMCGGNPIHDAFGFRYWTKPALMNEFYKTGNLGRFLGYLAAAIRCCFIVAGPEYVSMAAGETINPRVTLKKAFKQVFYRLTFFFVVGTFCVCTIVSSRDPILVGAITEAKPGAGASPYVVAMQNMKVKVLPDIVNVGLILAAFSAGNSYTYCSSRSLYGMALDGKAPRFLSHCTKTGVPIYCVLISLSWALLSFLQLGENSATVLDWIINLVTASQLINFCVLSTTYIFFYKAVIAQGIDRNAFTFKGWFQPYLAYLGLSATFTMVFVSGYTVFLPSWWSVKDFLFSYIMVFLDIAFYFGYKIIKKTKIKKPLEVDLITGLAEIEQHEKEYYEELELNKDKLKKWYNHLSRFLFGG</sequence>
<dbReference type="Gene3D" id="1.20.1740.10">
    <property type="entry name" value="Amino acid/polyamine transporter I"/>
    <property type="match status" value="1"/>
</dbReference>
<evidence type="ECO:0000256" key="5">
    <source>
        <dbReference type="ARBA" id="ARBA00022970"/>
    </source>
</evidence>
<evidence type="ECO:0000259" key="9">
    <source>
        <dbReference type="Pfam" id="PF00324"/>
    </source>
</evidence>
<comment type="subcellular location">
    <subcellularLocation>
        <location evidence="1">Membrane</location>
        <topology evidence="1">Multi-pass membrane protein</topology>
    </subcellularLocation>
</comment>
<dbReference type="STRING" id="1344418.A0A1D2VIH7"/>
<dbReference type="Pfam" id="PF00324">
    <property type="entry name" value="AA_permease"/>
    <property type="match status" value="1"/>
</dbReference>
<reference evidence="11" key="1">
    <citation type="submission" date="2016-05" db="EMBL/GenBank/DDBJ databases">
        <title>Comparative genomics of biotechnologically important yeasts.</title>
        <authorList>
            <consortium name="DOE Joint Genome Institute"/>
            <person name="Riley R."/>
            <person name="Haridas S."/>
            <person name="Wolfe K.H."/>
            <person name="Lopes M.R."/>
            <person name="Hittinger C.T."/>
            <person name="Goker M."/>
            <person name="Salamov A."/>
            <person name="Wisecaver J."/>
            <person name="Long T.M."/>
            <person name="Aerts A.L."/>
            <person name="Barry K."/>
            <person name="Choi C."/>
            <person name="Clum A."/>
            <person name="Coughlan A.Y."/>
            <person name="Deshpande S."/>
            <person name="Douglass A.P."/>
            <person name="Hanson S.J."/>
            <person name="Klenk H.-P."/>
            <person name="Labutti K."/>
            <person name="Lapidus A."/>
            <person name="Lindquist E."/>
            <person name="Lipzen A."/>
            <person name="Meier-Kolthoff J.P."/>
            <person name="Ohm R.A."/>
            <person name="Otillar R.P."/>
            <person name="Pangilinan J."/>
            <person name="Peng Y."/>
            <person name="Rokas A."/>
            <person name="Rosa C.A."/>
            <person name="Scheuner C."/>
            <person name="Sibirny A.A."/>
            <person name="Slot J.C."/>
            <person name="Stielow J.B."/>
            <person name="Sun H."/>
            <person name="Kurtzman C.P."/>
            <person name="Blackwell M."/>
            <person name="Grigoriev I.V."/>
            <person name="Jeffries T.W."/>
        </authorList>
    </citation>
    <scope>NUCLEOTIDE SEQUENCE [LARGE SCALE GENOMIC DNA]</scope>
    <source>
        <strain evidence="11">DSM 1968</strain>
    </source>
</reference>
<feature type="domain" description="Amino acid permease/ SLC12A" evidence="9">
    <location>
        <begin position="73"/>
        <end position="539"/>
    </location>
</feature>
<evidence type="ECO:0000256" key="8">
    <source>
        <dbReference type="SAM" id="Phobius"/>
    </source>
</evidence>
<dbReference type="PANTHER" id="PTHR43341:SF15">
    <property type="entry name" value="GENERAL AMINO ACID PERMEASE AGP2"/>
    <property type="match status" value="1"/>
</dbReference>
<dbReference type="GeneID" id="30966708"/>
<dbReference type="OrthoDB" id="10062876at2759"/>
<evidence type="ECO:0000256" key="4">
    <source>
        <dbReference type="ARBA" id="ARBA00022692"/>
    </source>
</evidence>
<dbReference type="Proteomes" id="UP000095038">
    <property type="component" value="Unassembled WGS sequence"/>
</dbReference>
<accession>A0A1D2VIH7</accession>
<evidence type="ECO:0000256" key="7">
    <source>
        <dbReference type="ARBA" id="ARBA00023136"/>
    </source>
</evidence>
<feature type="transmembrane region" description="Helical" evidence="8">
    <location>
        <begin position="76"/>
        <end position="98"/>
    </location>
</feature>
<comment type="similarity">
    <text evidence="2">Belongs to the amino acid-polyamine-organocation (APC) superfamily. YAT (TC 2.A.3.10) family.</text>
</comment>
<dbReference type="InterPro" id="IPR050524">
    <property type="entry name" value="APC_YAT"/>
</dbReference>
<dbReference type="FunFam" id="1.20.1740.10:FF:000006">
    <property type="entry name" value="General amino acid permease"/>
    <property type="match status" value="1"/>
</dbReference>
<keyword evidence="4 8" id="KW-0812">Transmembrane</keyword>
<feature type="transmembrane region" description="Helical" evidence="8">
    <location>
        <begin position="481"/>
        <end position="507"/>
    </location>
</feature>
<feature type="transmembrane region" description="Helical" evidence="8">
    <location>
        <begin position="182"/>
        <end position="204"/>
    </location>
</feature>